<dbReference type="PROSITE" id="PS50943">
    <property type="entry name" value="HTH_CROC1"/>
    <property type="match status" value="1"/>
</dbReference>
<dbReference type="AlphaFoldDB" id="A0A7Z0DH45"/>
<dbReference type="GO" id="GO:0003677">
    <property type="term" value="F:DNA binding"/>
    <property type="evidence" value="ECO:0007669"/>
    <property type="project" value="InterPro"/>
</dbReference>
<evidence type="ECO:0000259" key="1">
    <source>
        <dbReference type="PROSITE" id="PS50943"/>
    </source>
</evidence>
<evidence type="ECO:0000313" key="3">
    <source>
        <dbReference type="Proteomes" id="UP000564496"/>
    </source>
</evidence>
<sequence length="221" mass="25471">MATRRSLIHEARVAARLTQEALARRAGTTQSTLSAYERGAKSPTLAVTERILRSIGYDLALTPQVTFREVEYRAFTWYVPIRLWRLDLVACFTPVTIRDQSGKSQDLDLATRPGRINAYQWLLEHGTPEQIFNHLDGALLVDAWNDLTDLPAPLRVEWQPLVEHAYTDMVDALLIRGLRDRYRQKTPSLRAQTRHLKHLVQRLADRGLNPDEILQVLRTRR</sequence>
<dbReference type="Gene3D" id="1.10.260.40">
    <property type="entry name" value="lambda repressor-like DNA-binding domains"/>
    <property type="match status" value="1"/>
</dbReference>
<dbReference type="EMBL" id="JACBZR010000001">
    <property type="protein sequence ID" value="NYI75490.1"/>
    <property type="molecule type" value="Genomic_DNA"/>
</dbReference>
<name>A0A7Z0DH45_9ACTN</name>
<dbReference type="Proteomes" id="UP000564496">
    <property type="component" value="Unassembled WGS sequence"/>
</dbReference>
<comment type="caution">
    <text evidence="2">The sequence shown here is derived from an EMBL/GenBank/DDBJ whole genome shotgun (WGS) entry which is preliminary data.</text>
</comment>
<keyword evidence="3" id="KW-1185">Reference proteome</keyword>
<dbReference type="SMART" id="SM00530">
    <property type="entry name" value="HTH_XRE"/>
    <property type="match status" value="1"/>
</dbReference>
<dbReference type="SUPFAM" id="SSF47413">
    <property type="entry name" value="lambda repressor-like DNA-binding domains"/>
    <property type="match status" value="1"/>
</dbReference>
<reference evidence="2 3" key="1">
    <citation type="submission" date="2020-07" db="EMBL/GenBank/DDBJ databases">
        <title>Sequencing the genomes of 1000 actinobacteria strains.</title>
        <authorList>
            <person name="Klenk H.-P."/>
        </authorList>
    </citation>
    <scope>NUCLEOTIDE SEQUENCE [LARGE SCALE GENOMIC DNA]</scope>
    <source>
        <strain evidence="2 3">DSM 26487</strain>
    </source>
</reference>
<feature type="domain" description="HTH cro/C1-type" evidence="1">
    <location>
        <begin position="8"/>
        <end position="62"/>
    </location>
</feature>
<accession>A0A7Z0DH45</accession>
<dbReference type="InterPro" id="IPR010982">
    <property type="entry name" value="Lambda_DNA-bd_dom_sf"/>
</dbReference>
<evidence type="ECO:0000313" key="2">
    <source>
        <dbReference type="EMBL" id="NYI75490.1"/>
    </source>
</evidence>
<protein>
    <submittedName>
        <fullName evidence="2">Transcriptional regulator with XRE-family HTH domain</fullName>
    </submittedName>
</protein>
<dbReference type="Pfam" id="PF01381">
    <property type="entry name" value="HTH_3"/>
    <property type="match status" value="1"/>
</dbReference>
<organism evidence="2 3">
    <name type="scientific">Nocardioides panzhihuensis</name>
    <dbReference type="NCBI Taxonomy" id="860243"/>
    <lineage>
        <taxon>Bacteria</taxon>
        <taxon>Bacillati</taxon>
        <taxon>Actinomycetota</taxon>
        <taxon>Actinomycetes</taxon>
        <taxon>Propionibacteriales</taxon>
        <taxon>Nocardioidaceae</taxon>
        <taxon>Nocardioides</taxon>
    </lineage>
</organism>
<dbReference type="InterPro" id="IPR001387">
    <property type="entry name" value="Cro/C1-type_HTH"/>
</dbReference>
<dbReference type="RefSeq" id="WP_179656208.1">
    <property type="nucleotide sequence ID" value="NZ_JACBZR010000001.1"/>
</dbReference>
<dbReference type="CDD" id="cd00093">
    <property type="entry name" value="HTH_XRE"/>
    <property type="match status" value="1"/>
</dbReference>
<gene>
    <name evidence="2" type="ORF">BJ988_000138</name>
</gene>
<proteinExistence type="predicted"/>